<dbReference type="InterPro" id="IPR024344">
    <property type="entry name" value="MDMPI_metal-binding"/>
</dbReference>
<proteinExistence type="predicted"/>
<reference evidence="3" key="1">
    <citation type="journal article" date="2019" name="Int. J. Syst. Evol. Microbiol.">
        <title>The Global Catalogue of Microorganisms (GCM) 10K type strain sequencing project: providing services to taxonomists for standard genome sequencing and annotation.</title>
        <authorList>
            <consortium name="The Broad Institute Genomics Platform"/>
            <consortium name="The Broad Institute Genome Sequencing Center for Infectious Disease"/>
            <person name="Wu L."/>
            <person name="Ma J."/>
        </authorList>
    </citation>
    <scope>NUCLEOTIDE SEQUENCE [LARGE SCALE GENOMIC DNA]</scope>
    <source>
        <strain evidence="3">ICMP 19430</strain>
    </source>
</reference>
<sequence>MTLPFSEVLAEIELSQARVESAIAGLSDEQARGASLLPGWSRGHVATHLARNADALNRLAVGVSSGTRPEMYPGGPEARAAAIEEGADRPVDLLAADTRFAGRRVIDSLRRIGPDRLDTPVTWRKPVTARDIPVLRWCELEIHHLDLGTGYTAQAWPDAFVEAILARDLPELAEAVPDVVAPDLPRAELLAWLIGRPTRAGLPQLPAWPF</sequence>
<keyword evidence="2" id="KW-0413">Isomerase</keyword>
<feature type="domain" description="Mycothiol-dependent maleylpyruvate isomerase metal-binding" evidence="1">
    <location>
        <begin position="16"/>
        <end position="147"/>
    </location>
</feature>
<dbReference type="Pfam" id="PF11716">
    <property type="entry name" value="MDMPI_N"/>
    <property type="match status" value="1"/>
</dbReference>
<dbReference type="Gene3D" id="1.20.120.450">
    <property type="entry name" value="dinb family like domain"/>
    <property type="match status" value="1"/>
</dbReference>
<gene>
    <name evidence="2" type="ORF">ACFQS9_26010</name>
</gene>
<keyword evidence="3" id="KW-1185">Reference proteome</keyword>
<protein>
    <submittedName>
        <fullName evidence="2">Maleylpyruvate isomerase family mycothiol-dependent enzyme</fullName>
    </submittedName>
</protein>
<dbReference type="SUPFAM" id="SSF109854">
    <property type="entry name" value="DinB/YfiT-like putative metalloenzymes"/>
    <property type="match status" value="1"/>
</dbReference>
<dbReference type="InterPro" id="IPR017517">
    <property type="entry name" value="Maleyloyr_isom"/>
</dbReference>
<accession>A0ABW2S6K2</accession>
<dbReference type="NCBIfam" id="TIGR03083">
    <property type="entry name" value="maleylpyruvate isomerase family mycothiol-dependent enzyme"/>
    <property type="match status" value="1"/>
</dbReference>
<evidence type="ECO:0000313" key="2">
    <source>
        <dbReference type="EMBL" id="MFC7451356.1"/>
    </source>
</evidence>
<dbReference type="Proteomes" id="UP001596484">
    <property type="component" value="Unassembled WGS sequence"/>
</dbReference>
<organism evidence="2 3">
    <name type="scientific">Rhodococcus daqingensis</name>
    <dbReference type="NCBI Taxonomy" id="2479363"/>
    <lineage>
        <taxon>Bacteria</taxon>
        <taxon>Bacillati</taxon>
        <taxon>Actinomycetota</taxon>
        <taxon>Actinomycetes</taxon>
        <taxon>Mycobacteriales</taxon>
        <taxon>Nocardiaceae</taxon>
        <taxon>Rhodococcus</taxon>
    </lineage>
</organism>
<dbReference type="EMBL" id="JBHTCS010000030">
    <property type="protein sequence ID" value="MFC7451356.1"/>
    <property type="molecule type" value="Genomic_DNA"/>
</dbReference>
<comment type="caution">
    <text evidence="2">The sequence shown here is derived from an EMBL/GenBank/DDBJ whole genome shotgun (WGS) entry which is preliminary data.</text>
</comment>
<dbReference type="GO" id="GO:0016853">
    <property type="term" value="F:isomerase activity"/>
    <property type="evidence" value="ECO:0007669"/>
    <property type="project" value="UniProtKB-KW"/>
</dbReference>
<dbReference type="InterPro" id="IPR034660">
    <property type="entry name" value="DinB/YfiT-like"/>
</dbReference>
<evidence type="ECO:0000313" key="3">
    <source>
        <dbReference type="Proteomes" id="UP001596484"/>
    </source>
</evidence>
<name>A0ABW2S6K2_9NOCA</name>
<dbReference type="RefSeq" id="WP_378409421.1">
    <property type="nucleotide sequence ID" value="NZ_JBHTCS010000030.1"/>
</dbReference>
<evidence type="ECO:0000259" key="1">
    <source>
        <dbReference type="Pfam" id="PF11716"/>
    </source>
</evidence>